<dbReference type="CDD" id="cd00060">
    <property type="entry name" value="FHA"/>
    <property type="match status" value="1"/>
</dbReference>
<dbReference type="InterPro" id="IPR000253">
    <property type="entry name" value="FHA_dom"/>
</dbReference>
<proteinExistence type="predicted"/>
<reference evidence="4 5" key="1">
    <citation type="journal article" date="2019" name="Int. J. Syst. Evol. Microbiol.">
        <title>The Global Catalogue of Microorganisms (GCM) 10K type strain sequencing project: providing services to taxonomists for standard genome sequencing and annotation.</title>
        <authorList>
            <consortium name="The Broad Institute Genomics Platform"/>
            <consortium name="The Broad Institute Genome Sequencing Center for Infectious Disease"/>
            <person name="Wu L."/>
            <person name="Ma J."/>
        </authorList>
    </citation>
    <scope>NUCLEOTIDE SEQUENCE [LARGE SCALE GENOMIC DNA]</scope>
    <source>
        <strain evidence="4 5">JCM 15591</strain>
    </source>
</reference>
<dbReference type="EMBL" id="BAAAPN010000003">
    <property type="protein sequence ID" value="GAA1744582.1"/>
    <property type="molecule type" value="Genomic_DNA"/>
</dbReference>
<dbReference type="Proteomes" id="UP001501475">
    <property type="component" value="Unassembled WGS sequence"/>
</dbReference>
<feature type="region of interest" description="Disordered" evidence="2">
    <location>
        <begin position="180"/>
        <end position="215"/>
    </location>
</feature>
<dbReference type="PROSITE" id="PS50006">
    <property type="entry name" value="FHA_DOMAIN"/>
    <property type="match status" value="1"/>
</dbReference>
<feature type="compositionally biased region" description="Basic and acidic residues" evidence="2">
    <location>
        <begin position="247"/>
        <end position="265"/>
    </location>
</feature>
<comment type="caution">
    <text evidence="4">The sequence shown here is derived from an EMBL/GenBank/DDBJ whole genome shotgun (WGS) entry which is preliminary data.</text>
</comment>
<dbReference type="Gene3D" id="2.60.200.20">
    <property type="match status" value="1"/>
</dbReference>
<keyword evidence="5" id="KW-1185">Reference proteome</keyword>
<feature type="domain" description="FHA" evidence="3">
    <location>
        <begin position="448"/>
        <end position="504"/>
    </location>
</feature>
<accession>A0ABN2JZB6</accession>
<evidence type="ECO:0000256" key="2">
    <source>
        <dbReference type="SAM" id="MobiDB-lite"/>
    </source>
</evidence>
<dbReference type="SUPFAM" id="SSF49879">
    <property type="entry name" value="SMAD/FHA domain"/>
    <property type="match status" value="1"/>
</dbReference>
<feature type="region of interest" description="Disordered" evidence="2">
    <location>
        <begin position="242"/>
        <end position="324"/>
    </location>
</feature>
<evidence type="ECO:0000256" key="1">
    <source>
        <dbReference type="ARBA" id="ARBA00022553"/>
    </source>
</evidence>
<dbReference type="SMART" id="SM00240">
    <property type="entry name" value="FHA"/>
    <property type="match status" value="1"/>
</dbReference>
<dbReference type="Pfam" id="PF00498">
    <property type="entry name" value="FHA"/>
    <property type="match status" value="1"/>
</dbReference>
<dbReference type="InterPro" id="IPR008984">
    <property type="entry name" value="SMAD_FHA_dom_sf"/>
</dbReference>
<evidence type="ECO:0000259" key="3">
    <source>
        <dbReference type="PROSITE" id="PS50006"/>
    </source>
</evidence>
<protein>
    <submittedName>
        <fullName evidence="4">FHA domain-containing protein</fullName>
    </submittedName>
</protein>
<evidence type="ECO:0000313" key="4">
    <source>
        <dbReference type="EMBL" id="GAA1744582.1"/>
    </source>
</evidence>
<name>A0ABN2JZB6_9MICO</name>
<dbReference type="RefSeq" id="WP_344060703.1">
    <property type="nucleotide sequence ID" value="NZ_BAAAPN010000003.1"/>
</dbReference>
<keyword evidence="1" id="KW-0597">Phosphoprotein</keyword>
<gene>
    <name evidence="4" type="ORF">GCM10009810_01540</name>
</gene>
<feature type="compositionally biased region" description="Low complexity" evidence="2">
    <location>
        <begin position="290"/>
        <end position="303"/>
    </location>
</feature>
<evidence type="ECO:0000313" key="5">
    <source>
        <dbReference type="Proteomes" id="UP001501475"/>
    </source>
</evidence>
<organism evidence="4 5">
    <name type="scientific">Nostocoides vanveenii</name>
    <dbReference type="NCBI Taxonomy" id="330835"/>
    <lineage>
        <taxon>Bacteria</taxon>
        <taxon>Bacillati</taxon>
        <taxon>Actinomycetota</taxon>
        <taxon>Actinomycetes</taxon>
        <taxon>Micrococcales</taxon>
        <taxon>Intrasporangiaceae</taxon>
        <taxon>Nostocoides</taxon>
    </lineage>
</organism>
<sequence>MNIDDFAHYLPGDGVAIVLGARAILLPGSPGDTLSTECLTALAGSGVEAAIDALFARGLRAAPDFAICEIDADGRARALTRGQGRVEVETASDRHVLDDGRLVADHEYTDVVMATLSLAHGSATPAVPVQGGVVPAAAVRLTPMIAAAHRPQPDELEVLPLFPTDDAEPAVEASDPVWALADPAHSPHPPSVAEGPSDDGVAVDAQPMTDAGDGVLGVANASSELAVGVSDSWFSRSEDAEAAATDADVRQRPVDLSKAASHSEDLGEPALDEQSNSSPVDDPLDDAVDLVDAGWGSTQSNSDTDADDSDDGFVNAGPSWNPADWRVTPHPSGGTADAVDVFDNQPAFTFPPPPGEQRLLGPDPDGDMELTIARGDLLAALDSPPGACTGPMVLAKKCAQGHFTVAFQPTCRVCHAPVPEQEPVEISRPALGILRLESGEVITVDRDIVLGRSPREIPGHQGERPHLARIVDPQHEVSGQHALISVNYWLVSVTDLGSTNGTEIVDALGVTTRLTSDTPVVIEPGSTIILGEVSRISFEATA</sequence>